<dbReference type="SUPFAM" id="SSF51726">
    <property type="entry name" value="UROD/MetE-like"/>
    <property type="match status" value="1"/>
</dbReference>
<feature type="domain" description="Cobalamin-independent methionine synthase MetE C-terminal/archaeal" evidence="1">
    <location>
        <begin position="77"/>
        <end position="266"/>
    </location>
</feature>
<feature type="non-terminal residue" evidence="2">
    <location>
        <position position="1"/>
    </location>
</feature>
<dbReference type="Gene3D" id="3.20.20.210">
    <property type="match status" value="1"/>
</dbReference>
<dbReference type="GO" id="GO:0009086">
    <property type="term" value="P:methionine biosynthetic process"/>
    <property type="evidence" value="ECO:0007669"/>
    <property type="project" value="InterPro"/>
</dbReference>
<evidence type="ECO:0000313" key="2">
    <source>
        <dbReference type="EMBL" id="RLE51538.1"/>
    </source>
</evidence>
<dbReference type="AlphaFoldDB" id="A0A497EY12"/>
<reference evidence="2 3" key="1">
    <citation type="submission" date="2018-06" db="EMBL/GenBank/DDBJ databases">
        <title>Extensive metabolic versatility and redundancy in microbially diverse, dynamic hydrothermal sediments.</title>
        <authorList>
            <person name="Dombrowski N."/>
            <person name="Teske A."/>
            <person name="Baker B.J."/>
        </authorList>
    </citation>
    <scope>NUCLEOTIDE SEQUENCE [LARGE SCALE GENOMIC DNA]</scope>
    <source>
        <strain evidence="2">B34_G17</strain>
    </source>
</reference>
<dbReference type="GO" id="GO:0008270">
    <property type="term" value="F:zinc ion binding"/>
    <property type="evidence" value="ECO:0007669"/>
    <property type="project" value="InterPro"/>
</dbReference>
<accession>A0A497EY12</accession>
<name>A0A497EY12_9CREN</name>
<dbReference type="InterPro" id="IPR038071">
    <property type="entry name" value="UROD/MetE-like_sf"/>
</dbReference>
<dbReference type="GO" id="GO:0003871">
    <property type="term" value="F:5-methyltetrahydropteroyltriglutamate-homocysteine S-methyltransferase activity"/>
    <property type="evidence" value="ECO:0007669"/>
    <property type="project" value="InterPro"/>
</dbReference>
<gene>
    <name evidence="2" type="ORF">DRJ33_05725</name>
</gene>
<organism evidence="2 3">
    <name type="scientific">Thermoproteota archaeon</name>
    <dbReference type="NCBI Taxonomy" id="2056631"/>
    <lineage>
        <taxon>Archaea</taxon>
        <taxon>Thermoproteota</taxon>
    </lineage>
</organism>
<dbReference type="Proteomes" id="UP000272051">
    <property type="component" value="Unassembled WGS sequence"/>
</dbReference>
<dbReference type="InterPro" id="IPR002629">
    <property type="entry name" value="Met_Synth_C/arc"/>
</dbReference>
<evidence type="ECO:0000313" key="3">
    <source>
        <dbReference type="Proteomes" id="UP000272051"/>
    </source>
</evidence>
<sequence>DYPCYPQLRSFIDMFLDPLMEAKALKRAENVYVVDYPFYTLNLDDVAEQLEIPEFTWSIDFLASTGLSSKIKGFRACVTGPYTLASQVYIKPPYTLSNSGLSSRAVVDKLTSYVSVIAERFSEKASIVSIDEPILSVIVEDRGIQLGLSEDSVRSSLNRIFKSIKSTSSIHVCGYLSNRLVRLLVSTDVKVLDHEFKDWPKNLELFSKELLLSNNKLLALGSISTKSPKIEAVDEVKSFISKAREKFGETLFIVKPDCGFKGLRSSFKTAEEAYAASLSKLKVLVEAAKAFN</sequence>
<proteinExistence type="predicted"/>
<comment type="caution">
    <text evidence="2">The sequence shown here is derived from an EMBL/GenBank/DDBJ whole genome shotgun (WGS) entry which is preliminary data.</text>
</comment>
<dbReference type="EMBL" id="QMQX01000102">
    <property type="protein sequence ID" value="RLE51538.1"/>
    <property type="molecule type" value="Genomic_DNA"/>
</dbReference>
<dbReference type="Pfam" id="PF01717">
    <property type="entry name" value="Meth_synt_2"/>
    <property type="match status" value="1"/>
</dbReference>
<evidence type="ECO:0000259" key="1">
    <source>
        <dbReference type="Pfam" id="PF01717"/>
    </source>
</evidence>
<protein>
    <recommendedName>
        <fullName evidence="1">Cobalamin-independent methionine synthase MetE C-terminal/archaeal domain-containing protein</fullName>
    </recommendedName>
</protein>